<dbReference type="Proteomes" id="UP000006339">
    <property type="component" value="Unassembled WGS sequence"/>
</dbReference>
<accession>A0A828XS38</accession>
<organism evidence="2 3">
    <name type="scientific">Leptospira kirschneri str. 200802841</name>
    <dbReference type="NCBI Taxonomy" id="1193047"/>
    <lineage>
        <taxon>Bacteria</taxon>
        <taxon>Pseudomonadati</taxon>
        <taxon>Spirochaetota</taxon>
        <taxon>Spirochaetia</taxon>
        <taxon>Leptospirales</taxon>
        <taxon>Leptospiraceae</taxon>
        <taxon>Leptospira</taxon>
    </lineage>
</organism>
<gene>
    <name evidence="2" type="ORF">LEP1GSC131_2149</name>
</gene>
<comment type="caution">
    <text evidence="2">The sequence shown here is derived from an EMBL/GenBank/DDBJ whole genome shotgun (WGS) entry which is preliminary data.</text>
</comment>
<feature type="domain" description="DUF6968" evidence="1">
    <location>
        <begin position="13"/>
        <end position="99"/>
    </location>
</feature>
<evidence type="ECO:0000313" key="2">
    <source>
        <dbReference type="EMBL" id="EKO49989.1"/>
    </source>
</evidence>
<dbReference type="InterPro" id="IPR054241">
    <property type="entry name" value="DUF6968"/>
</dbReference>
<dbReference type="Pfam" id="PF22302">
    <property type="entry name" value="DUF6968"/>
    <property type="match status" value="1"/>
</dbReference>
<keyword evidence="3" id="KW-1185">Reference proteome</keyword>
<evidence type="ECO:0000259" key="1">
    <source>
        <dbReference type="Pfam" id="PF22302"/>
    </source>
</evidence>
<dbReference type="RefSeq" id="WP_004767719.1">
    <property type="nucleotide sequence ID" value="NZ_AKWH02000071.1"/>
</dbReference>
<reference evidence="2" key="1">
    <citation type="submission" date="2012-10" db="EMBL/GenBank/DDBJ databases">
        <authorList>
            <person name="Harkins D.M."/>
            <person name="Durkin A.S."/>
            <person name="Brinkac L.M."/>
            <person name="Selengut J.D."/>
            <person name="Sanka R."/>
            <person name="DePew J."/>
            <person name="Purushe J."/>
            <person name="Picardeau M."/>
            <person name="Werts C."/>
            <person name="Goarant C."/>
            <person name="Vinetz J.M."/>
            <person name="Sutton G.G."/>
            <person name="Nelson W.C."/>
            <person name="Fouts D.E."/>
        </authorList>
    </citation>
    <scope>NUCLEOTIDE SEQUENCE [LARGE SCALE GENOMIC DNA]</scope>
    <source>
        <strain evidence="2">200802841</strain>
    </source>
</reference>
<name>A0A828XS38_9LEPT</name>
<evidence type="ECO:0000313" key="3">
    <source>
        <dbReference type="Proteomes" id="UP000006339"/>
    </source>
</evidence>
<dbReference type="EMBL" id="AKWH02000071">
    <property type="protein sequence ID" value="EKO49989.1"/>
    <property type="molecule type" value="Genomic_DNA"/>
</dbReference>
<protein>
    <recommendedName>
        <fullName evidence="1">DUF6968 domain-containing protein</fullName>
    </recommendedName>
</protein>
<sequence>MKKNYRLGTVIAEREILFQVGKKKSKVHIKIGKPKLYPDPDFPWYCTLQIIGIGSEKVHVAFSFDSIGAIDHAFQMTGSLLVHYFQKLYDFNWLKPEDLLFPPTIKLEELSKNEIRLQKNLKKHNVQIQYKNLSE</sequence>
<proteinExistence type="predicted"/>
<dbReference type="AlphaFoldDB" id="A0A828XS38"/>